<keyword evidence="6" id="KW-1185">Reference proteome</keyword>
<evidence type="ECO:0000256" key="1">
    <source>
        <dbReference type="ARBA" id="ARBA00023125"/>
    </source>
</evidence>
<feature type="domain" description="Lsr2 dimerization" evidence="3">
    <location>
        <begin position="1"/>
        <end position="60"/>
    </location>
</feature>
<evidence type="ECO:0000259" key="4">
    <source>
        <dbReference type="Pfam" id="PF23359"/>
    </source>
</evidence>
<dbReference type="GO" id="GO:0003677">
    <property type="term" value="F:DNA binding"/>
    <property type="evidence" value="ECO:0007669"/>
    <property type="project" value="UniProtKB-KW"/>
</dbReference>
<reference evidence="5 6" key="1">
    <citation type="journal article" date="2021" name="Int. J. Syst. Evol. Microbiol.">
        <title>Classification of three corynebacterial strains isolated from a small paddock in North Rhine-Westphalia: proposal of &lt;i&gt;Corynebacterium kalinowskii&lt;/i&gt; sp. nov., &lt;i&gt;Corynebacterium comes&lt;/i&gt; sp. nov. and &lt;i&gt;Corynebacterium occultum&lt;/i&gt; sp. nov.</title>
        <authorList>
            <person name="Schaffert L."/>
            <person name="Ruwe M."/>
            <person name="Milse J."/>
            <person name="Hanuschka K."/>
            <person name="Ortseifen V."/>
            <person name="Droste J."/>
            <person name="Brandt D."/>
            <person name="Schl L."/>
            <person name="Kutter Y."/>
            <person name="Vinke S."/>
            <person name="Vieh P."/>
            <person name="Jacob L."/>
            <person name="L N.C."/>
            <person name="Schulte-Berndt E."/>
            <person name="Hain C."/>
            <person name="Linder M."/>
            <person name="Schmidt P."/>
            <person name="Wollenschl L."/>
            <person name="Luttermann T."/>
            <person name="Thieme E."/>
            <person name="Hassa J."/>
            <person name="Haak M."/>
            <person name="Wittchen M."/>
            <person name="Mentz A."/>
            <person name="Persicke M."/>
            <person name="Busche T."/>
            <person name="R C."/>
        </authorList>
    </citation>
    <scope>NUCLEOTIDE SEQUENCE [LARGE SCALE GENOMIC DNA]</scope>
    <source>
        <strain evidence="5 6">2019</strain>
    </source>
</reference>
<feature type="domain" description="Lsr2 DNA-binding" evidence="4">
    <location>
        <begin position="78"/>
        <end position="111"/>
    </location>
</feature>
<dbReference type="Pfam" id="PF11774">
    <property type="entry name" value="Lsr2"/>
    <property type="match status" value="1"/>
</dbReference>
<dbReference type="Pfam" id="PF23359">
    <property type="entry name" value="Lsr2_DNA-bd"/>
    <property type="match status" value="1"/>
</dbReference>
<dbReference type="Gene3D" id="3.30.60.230">
    <property type="entry name" value="Lsr2, dimerization domain"/>
    <property type="match status" value="1"/>
</dbReference>
<proteinExistence type="predicted"/>
<keyword evidence="1" id="KW-0238">DNA-binding</keyword>
<accession>A0A6B8VWN4</accession>
<evidence type="ECO:0000313" key="6">
    <source>
        <dbReference type="Proteomes" id="UP000425178"/>
    </source>
</evidence>
<gene>
    <name evidence="5" type="primary">lsr1</name>
    <name evidence="5" type="ORF">CETAM_12615</name>
</gene>
<evidence type="ECO:0000259" key="3">
    <source>
        <dbReference type="Pfam" id="PF11774"/>
    </source>
</evidence>
<dbReference type="InterPro" id="IPR036625">
    <property type="entry name" value="E3-bd_dom_sf"/>
</dbReference>
<dbReference type="Proteomes" id="UP000425178">
    <property type="component" value="Chromosome"/>
</dbReference>
<dbReference type="RefSeq" id="WP_156229163.1">
    <property type="nucleotide sequence ID" value="NZ_CP046453.1"/>
</dbReference>
<evidence type="ECO:0000256" key="2">
    <source>
        <dbReference type="SAM" id="MobiDB-lite"/>
    </source>
</evidence>
<feature type="region of interest" description="Disordered" evidence="2">
    <location>
        <begin position="58"/>
        <end position="84"/>
    </location>
</feature>
<dbReference type="InterPro" id="IPR024412">
    <property type="entry name" value="Lsr2_dim_dom"/>
</dbReference>
<dbReference type="InterPro" id="IPR055370">
    <property type="entry name" value="Lsr2_DNA-bd"/>
</dbReference>
<dbReference type="KEGG" id="ccoe:CETAM_12615"/>
<feature type="compositionally biased region" description="Low complexity" evidence="2">
    <location>
        <begin position="58"/>
        <end position="77"/>
    </location>
</feature>
<dbReference type="GO" id="GO:0016746">
    <property type="term" value="F:acyltransferase activity"/>
    <property type="evidence" value="ECO:0007669"/>
    <property type="project" value="InterPro"/>
</dbReference>
<sequence length="114" mass="12793">MARRDITQYFDDLDNSALEDSEVNSIRFSVDGSHYILDLSDENAAAFRSALEPWIAAAQPAPTSTPQRSTTRQTSSMKRSRAVREWARKEGLEVSDRGKIPARIMDAYDKAQGK</sequence>
<protein>
    <submittedName>
        <fullName evidence="5">Nucleoid-associated protein Lsr2</fullName>
    </submittedName>
</protein>
<dbReference type="AlphaFoldDB" id="A0A6B8VWN4"/>
<organism evidence="5 6">
    <name type="scientific">Corynebacterium comes</name>
    <dbReference type="NCBI Taxonomy" id="2675218"/>
    <lineage>
        <taxon>Bacteria</taxon>
        <taxon>Bacillati</taxon>
        <taxon>Actinomycetota</taxon>
        <taxon>Actinomycetes</taxon>
        <taxon>Mycobacteriales</taxon>
        <taxon>Corynebacteriaceae</taxon>
        <taxon>Corynebacterium</taxon>
    </lineage>
</organism>
<evidence type="ECO:0000313" key="5">
    <source>
        <dbReference type="EMBL" id="QGU05754.1"/>
    </source>
</evidence>
<dbReference type="InterPro" id="IPR042261">
    <property type="entry name" value="Lsr2-like_dimerization"/>
</dbReference>
<name>A0A6B8VWN4_9CORY</name>
<dbReference type="Gene3D" id="4.10.320.10">
    <property type="entry name" value="E3-binding domain"/>
    <property type="match status" value="1"/>
</dbReference>
<dbReference type="EMBL" id="CP046453">
    <property type="protein sequence ID" value="QGU05754.1"/>
    <property type="molecule type" value="Genomic_DNA"/>
</dbReference>